<dbReference type="EMBL" id="UYYB01095860">
    <property type="protein sequence ID" value="VDM75808.1"/>
    <property type="molecule type" value="Genomic_DNA"/>
</dbReference>
<organism evidence="1 2">
    <name type="scientific">Strongylus vulgaris</name>
    <name type="common">Blood worm</name>
    <dbReference type="NCBI Taxonomy" id="40348"/>
    <lineage>
        <taxon>Eukaryota</taxon>
        <taxon>Metazoa</taxon>
        <taxon>Ecdysozoa</taxon>
        <taxon>Nematoda</taxon>
        <taxon>Chromadorea</taxon>
        <taxon>Rhabditida</taxon>
        <taxon>Rhabditina</taxon>
        <taxon>Rhabditomorpha</taxon>
        <taxon>Strongyloidea</taxon>
        <taxon>Strongylidae</taxon>
        <taxon>Strongylus</taxon>
    </lineage>
</organism>
<dbReference type="AlphaFoldDB" id="A0A3P7L9L4"/>
<gene>
    <name evidence="1" type="ORF">SVUK_LOCUS10806</name>
</gene>
<accession>A0A3P7L9L4</accession>
<proteinExistence type="predicted"/>
<reference evidence="1 2" key="1">
    <citation type="submission" date="2018-11" db="EMBL/GenBank/DDBJ databases">
        <authorList>
            <consortium name="Pathogen Informatics"/>
        </authorList>
    </citation>
    <scope>NUCLEOTIDE SEQUENCE [LARGE SCALE GENOMIC DNA]</scope>
</reference>
<dbReference type="Proteomes" id="UP000270094">
    <property type="component" value="Unassembled WGS sequence"/>
</dbReference>
<name>A0A3P7L9L4_STRVU</name>
<keyword evidence="2" id="KW-1185">Reference proteome</keyword>
<evidence type="ECO:0000313" key="2">
    <source>
        <dbReference type="Proteomes" id="UP000270094"/>
    </source>
</evidence>
<evidence type="ECO:0000313" key="1">
    <source>
        <dbReference type="EMBL" id="VDM75808.1"/>
    </source>
</evidence>
<protein>
    <submittedName>
        <fullName evidence="1">Uncharacterized protein</fullName>
    </submittedName>
</protein>
<sequence length="66" mass="7171">MLPGEVYPSSWRVGDSGVELRGTAEAYPLAEKKFGVAGSLDVQLRIGHARSLNVWLIKLVDGSLFI</sequence>